<gene>
    <name evidence="2" type="ORF">PT974_07249</name>
</gene>
<dbReference type="SUPFAM" id="SSF54427">
    <property type="entry name" value="NTF2-like"/>
    <property type="match status" value="1"/>
</dbReference>
<evidence type="ECO:0000313" key="2">
    <source>
        <dbReference type="EMBL" id="KAK5993812.1"/>
    </source>
</evidence>
<dbReference type="Proteomes" id="UP001338125">
    <property type="component" value="Unassembled WGS sequence"/>
</dbReference>
<reference evidence="2 3" key="1">
    <citation type="submission" date="2024-01" db="EMBL/GenBank/DDBJ databases">
        <title>Complete genome of Cladobotryum mycophilum ATHUM6906.</title>
        <authorList>
            <person name="Christinaki A.C."/>
            <person name="Myridakis A.I."/>
            <person name="Kouvelis V.N."/>
        </authorList>
    </citation>
    <scope>NUCLEOTIDE SEQUENCE [LARGE SCALE GENOMIC DNA]</scope>
    <source>
        <strain evidence="2 3">ATHUM6906</strain>
    </source>
</reference>
<comment type="caution">
    <text evidence="2">The sequence shown here is derived from an EMBL/GenBank/DDBJ whole genome shotgun (WGS) entry which is preliminary data.</text>
</comment>
<protein>
    <recommendedName>
        <fullName evidence="4">SnoaL-like domain-containing protein</fullName>
    </recommendedName>
</protein>
<keyword evidence="3" id="KW-1185">Reference proteome</keyword>
<dbReference type="EMBL" id="JAVFKD010000012">
    <property type="protein sequence ID" value="KAK5993812.1"/>
    <property type="molecule type" value="Genomic_DNA"/>
</dbReference>
<proteinExistence type="predicted"/>
<keyword evidence="1" id="KW-0732">Signal</keyword>
<name>A0ABR0SPI8_9HYPO</name>
<evidence type="ECO:0000313" key="3">
    <source>
        <dbReference type="Proteomes" id="UP001338125"/>
    </source>
</evidence>
<feature type="chain" id="PRO_5046030467" description="SnoaL-like domain-containing protein" evidence="1">
    <location>
        <begin position="23"/>
        <end position="187"/>
    </location>
</feature>
<evidence type="ECO:0000256" key="1">
    <source>
        <dbReference type="SAM" id="SignalP"/>
    </source>
</evidence>
<feature type="signal peptide" evidence="1">
    <location>
        <begin position="1"/>
        <end position="22"/>
    </location>
</feature>
<evidence type="ECO:0008006" key="4">
    <source>
        <dbReference type="Google" id="ProtNLM"/>
    </source>
</evidence>
<accession>A0ABR0SPI8</accession>
<organism evidence="2 3">
    <name type="scientific">Cladobotryum mycophilum</name>
    <dbReference type="NCBI Taxonomy" id="491253"/>
    <lineage>
        <taxon>Eukaryota</taxon>
        <taxon>Fungi</taxon>
        <taxon>Dikarya</taxon>
        <taxon>Ascomycota</taxon>
        <taxon>Pezizomycotina</taxon>
        <taxon>Sordariomycetes</taxon>
        <taxon>Hypocreomycetidae</taxon>
        <taxon>Hypocreales</taxon>
        <taxon>Hypocreaceae</taxon>
        <taxon>Cladobotryum</taxon>
    </lineage>
</organism>
<dbReference type="InterPro" id="IPR032710">
    <property type="entry name" value="NTF2-like_dom_sf"/>
</dbReference>
<sequence length="187" mass="21007">MRTSGFVSTVVTGLALLASSSAAPTTTENCKTGEPDRAYKEAIAVNYINSWNGDFDLGPQVFAPDVHLYQDRYPTKDGVVEIPVNSQEEFTDFQRRAHDSWNSYMFERVRVSIDGLNVVIRYKQRGIMGPNFSPSILTTLKEGQATTYNGTDWLQLDPCSWLIKQVDSSQDLITYSYILGLPDIKLH</sequence>